<dbReference type="AlphaFoldDB" id="A0AAD9S7S7"/>
<name>A0AAD9S7S7_PHOAM</name>
<dbReference type="Gene3D" id="3.40.50.1820">
    <property type="entry name" value="alpha/beta hydrolase"/>
    <property type="match status" value="1"/>
</dbReference>
<comment type="caution">
    <text evidence="2">The sequence shown here is derived from an EMBL/GenBank/DDBJ whole genome shotgun (WGS) entry which is preliminary data.</text>
</comment>
<protein>
    <recommendedName>
        <fullName evidence="1">AB hydrolase-1 domain-containing protein</fullName>
    </recommendedName>
</protein>
<accession>A0AAD9S7S7</accession>
<keyword evidence="3" id="KW-1185">Reference proteome</keyword>
<dbReference type="PANTHER" id="PTHR43194">
    <property type="entry name" value="HYDROLASE ALPHA/BETA FOLD FAMILY"/>
    <property type="match status" value="1"/>
</dbReference>
<gene>
    <name evidence="2" type="ORF">N8I77_010186</name>
</gene>
<dbReference type="InterPro" id="IPR000073">
    <property type="entry name" value="AB_hydrolase_1"/>
</dbReference>
<feature type="domain" description="AB hydrolase-1" evidence="1">
    <location>
        <begin position="91"/>
        <end position="375"/>
    </location>
</feature>
<reference evidence="2" key="1">
    <citation type="submission" date="2023-06" db="EMBL/GenBank/DDBJ databases">
        <authorList>
            <person name="Noh H."/>
        </authorList>
    </citation>
    <scope>NUCLEOTIDE SEQUENCE</scope>
    <source>
        <strain evidence="2">DUCC20226</strain>
    </source>
</reference>
<evidence type="ECO:0000259" key="1">
    <source>
        <dbReference type="Pfam" id="PF00561"/>
    </source>
</evidence>
<sequence length="400" mass="44038">MDIKMNGLSGRSVLKAALICLPAAFILQRHLFPTKTSKIIKSPKQRALSSLSPKELSSLPYPPDALPGSRDVPTPYGNVHVFEFGPSTGERVLFLHGLSTPCVSAANTAVALAAKGYRVMLFDLFGRGWSDTPDPEEFDYDERLFASQIMMVLASSEASWMGSASAGGNGGFHIIGYSLGGGLAVNFASWFPHLARSLVLVAPSGLLKRSDISWRTRLLYSRSWLAEKLLHYFYRRRLEPKYIAIEEGSDSDIKKTGDPFDDAVILPARPDITAASIMSWHLLQHEGFVSAIISTLRYAPIYERYEEWSRLGSMLSARRKDLRLPGLIGGKVLLVFGSSDEITRKEKILPDAEDILSSDALRVEVLEAGHEVGITKGAEVAEVANKFWIESVQHKASTQI</sequence>
<proteinExistence type="predicted"/>
<dbReference type="PANTHER" id="PTHR43194:SF2">
    <property type="entry name" value="PEROXISOMAL MEMBRANE PROTEIN LPX1"/>
    <property type="match status" value="1"/>
</dbReference>
<dbReference type="Pfam" id="PF00561">
    <property type="entry name" value="Abhydrolase_1"/>
    <property type="match status" value="1"/>
</dbReference>
<dbReference type="Proteomes" id="UP001265746">
    <property type="component" value="Unassembled WGS sequence"/>
</dbReference>
<dbReference type="InterPro" id="IPR029058">
    <property type="entry name" value="AB_hydrolase_fold"/>
</dbReference>
<evidence type="ECO:0000313" key="2">
    <source>
        <dbReference type="EMBL" id="KAK2600666.1"/>
    </source>
</evidence>
<dbReference type="SUPFAM" id="SSF53474">
    <property type="entry name" value="alpha/beta-Hydrolases"/>
    <property type="match status" value="1"/>
</dbReference>
<dbReference type="InterPro" id="IPR050228">
    <property type="entry name" value="Carboxylesterase_BioH"/>
</dbReference>
<dbReference type="EMBL" id="JAUJFL010000006">
    <property type="protein sequence ID" value="KAK2600666.1"/>
    <property type="molecule type" value="Genomic_DNA"/>
</dbReference>
<evidence type="ECO:0000313" key="3">
    <source>
        <dbReference type="Proteomes" id="UP001265746"/>
    </source>
</evidence>
<organism evidence="2 3">
    <name type="scientific">Phomopsis amygdali</name>
    <name type="common">Fusicoccum amygdali</name>
    <dbReference type="NCBI Taxonomy" id="1214568"/>
    <lineage>
        <taxon>Eukaryota</taxon>
        <taxon>Fungi</taxon>
        <taxon>Dikarya</taxon>
        <taxon>Ascomycota</taxon>
        <taxon>Pezizomycotina</taxon>
        <taxon>Sordariomycetes</taxon>
        <taxon>Sordariomycetidae</taxon>
        <taxon>Diaporthales</taxon>
        <taxon>Diaporthaceae</taxon>
        <taxon>Diaporthe</taxon>
    </lineage>
</organism>